<evidence type="ECO:0000313" key="15">
    <source>
        <dbReference type="EMBL" id="KER33857.1"/>
    </source>
</evidence>
<dbReference type="RefSeq" id="XP_009162411.1">
    <property type="nucleotide sequence ID" value="XM_009164147.1"/>
</dbReference>
<dbReference type="SUPFAM" id="SSF53300">
    <property type="entry name" value="vWA-like"/>
    <property type="match status" value="1"/>
</dbReference>
<evidence type="ECO:0000256" key="4">
    <source>
        <dbReference type="ARBA" id="ARBA00022673"/>
    </source>
</evidence>
<evidence type="ECO:0000256" key="12">
    <source>
        <dbReference type="ARBA" id="ARBA00023180"/>
    </source>
</evidence>
<evidence type="ECO:0000256" key="13">
    <source>
        <dbReference type="ARBA" id="ARBA00023303"/>
    </source>
</evidence>
<proteinExistence type="predicted"/>
<dbReference type="SMART" id="SM00327">
    <property type="entry name" value="VWA"/>
    <property type="match status" value="1"/>
</dbReference>
<dbReference type="CTD" id="20326679"/>
<keyword evidence="16" id="KW-1185">Reference proteome</keyword>
<evidence type="ECO:0000256" key="1">
    <source>
        <dbReference type="ARBA" id="ARBA00004479"/>
    </source>
</evidence>
<dbReference type="PANTHER" id="PTHR10166">
    <property type="entry name" value="VOLTAGE-DEPENDENT CALCIUM CHANNEL SUBUNIT ALPHA-2/DELTA-RELATED"/>
    <property type="match status" value="1"/>
</dbReference>
<dbReference type="Proteomes" id="UP000054324">
    <property type="component" value="Unassembled WGS sequence"/>
</dbReference>
<keyword evidence="2" id="KW-0813">Transport</keyword>
<evidence type="ECO:0000256" key="7">
    <source>
        <dbReference type="ARBA" id="ARBA00022837"/>
    </source>
</evidence>
<evidence type="ECO:0000313" key="16">
    <source>
        <dbReference type="Proteomes" id="UP000054324"/>
    </source>
</evidence>
<keyword evidence="9" id="KW-1133">Transmembrane helix</keyword>
<dbReference type="EMBL" id="KL596621">
    <property type="protein sequence ID" value="KER33857.1"/>
    <property type="molecule type" value="Genomic_DNA"/>
</dbReference>
<evidence type="ECO:0000256" key="11">
    <source>
        <dbReference type="ARBA" id="ARBA00023136"/>
    </source>
</evidence>
<evidence type="ECO:0000256" key="10">
    <source>
        <dbReference type="ARBA" id="ARBA00023065"/>
    </source>
</evidence>
<evidence type="ECO:0000256" key="2">
    <source>
        <dbReference type="ARBA" id="ARBA00022448"/>
    </source>
</evidence>
<comment type="subcellular location">
    <subcellularLocation>
        <location evidence="1">Membrane</location>
        <topology evidence="1">Single-pass type I membrane protein</topology>
    </subcellularLocation>
</comment>
<dbReference type="GO" id="GO:0005891">
    <property type="term" value="C:voltage-gated calcium channel complex"/>
    <property type="evidence" value="ECO:0007669"/>
    <property type="project" value="TreeGrafter"/>
</dbReference>
<dbReference type="InterPro" id="IPR051173">
    <property type="entry name" value="Ca_channel_alpha-2/delta"/>
</dbReference>
<name>A0A075A689_OPIVI</name>
<dbReference type="GeneID" id="20326679"/>
<sequence>FLAWANDLEKSLSELQAITGENVLHSVYRSSSFGKREMTEEAAFELLDRAAEKINNIVKQKAELVHKIKLAAEEAYRTRTHREPTGCYLRAKAIALTPSILSPNSTQNCSDKIFLDMERNALFENTYVSLNYSVAHVPTNVYDLCESRQFSKVFLKYKENETQTIVSVGNWTGALDAVFRENAATDPTLKWQYFGSSTGFFQFYPVRIGEWTFHTVCVPFQELCAVSSLRNGSYSLRHIKWGNKTIKNSTFLPSGSMWDIQLDELRLDFFDCRSQPWYLSASSYAKEMLILVDKSGSMKGRSDIISNATVTEILNTLTENDFFNIIMFTDTPRYADPAIQDRLIQAFKYNKDRMVRRFQNFNPNGTAHYERALTEAFSLMNKTRENQTNSKHCSQMLMIITDSVPDSYKELLEKLDPDKNVRIFVYLLGQHSYAEPYVEELACLNRGYAVTIATLADVKENVLKYLNVVARSNAILNHGFITWSGVTVQQFNLKPAYKLRSMHREPSDLASEVRLDEPKIDTMIALKEEEPVMYTSVAEAVYDRTKKAMRLKQGNLLGVAGIDVPLQSFRDALRGWQAGVNNYLFAVDNNGFVLFHPGYRPVYKSTLKSHYQNVDLNEVEVPQDVKIDPNTGTPDYATPLREAMVERERKSNELPAQIVTDNFHTTFQATRKYFSTPLEQTPFTLGLAVQWNVETGKGDAIPEFVGAKAMANEQVKRSDMDRFAPVYAEDTGKDCSAIHNHSHQGATLSPYQFCQFDQDLAALWQADPICALRRDMDYLLQIRLDAKETQPLQKFWTQVHSSPLISKNFIKDHIFGVEDPLYAETVLTNQYFRAQKLTVFHPPPNDLFRHFSSQNLDVPIPMTMTVYNEIHQVPMAVVGLQITHHKLQKQFDKMTNTCLTENCRPCGNEVDCYLINQAALVLASSGGEK</sequence>
<dbReference type="Pfam" id="PF08399">
    <property type="entry name" value="VWA_N"/>
    <property type="match status" value="1"/>
</dbReference>
<keyword evidence="6" id="KW-0732">Signal</keyword>
<evidence type="ECO:0000256" key="6">
    <source>
        <dbReference type="ARBA" id="ARBA00022729"/>
    </source>
</evidence>
<evidence type="ECO:0000256" key="9">
    <source>
        <dbReference type="ARBA" id="ARBA00022989"/>
    </source>
</evidence>
<dbReference type="Gene3D" id="3.30.450.20">
    <property type="entry name" value="PAS domain"/>
    <property type="match status" value="1"/>
</dbReference>
<dbReference type="PROSITE" id="PS50234">
    <property type="entry name" value="VWFA"/>
    <property type="match status" value="1"/>
</dbReference>
<dbReference type="InterPro" id="IPR013608">
    <property type="entry name" value="VWA_N"/>
</dbReference>
<dbReference type="OrthoDB" id="10054666at2759"/>
<dbReference type="PANTHER" id="PTHR10166:SF37">
    <property type="entry name" value="STOLID, ISOFORM H"/>
    <property type="match status" value="1"/>
</dbReference>
<keyword evidence="8" id="KW-0851">Voltage-gated channel</keyword>
<keyword evidence="11" id="KW-0472">Membrane</keyword>
<dbReference type="KEGG" id="ovi:T265_12511"/>
<evidence type="ECO:0000256" key="3">
    <source>
        <dbReference type="ARBA" id="ARBA00022568"/>
    </source>
</evidence>
<dbReference type="InterPro" id="IPR002035">
    <property type="entry name" value="VWF_A"/>
</dbReference>
<feature type="domain" description="VWFA" evidence="14">
    <location>
        <begin position="287"/>
        <end position="466"/>
    </location>
</feature>
<keyword evidence="12" id="KW-0325">Glycoprotein</keyword>
<feature type="non-terminal residue" evidence="15">
    <location>
        <position position="929"/>
    </location>
</feature>
<evidence type="ECO:0000256" key="5">
    <source>
        <dbReference type="ARBA" id="ARBA00022692"/>
    </source>
</evidence>
<feature type="non-terminal residue" evidence="15">
    <location>
        <position position="1"/>
    </location>
</feature>
<gene>
    <name evidence="15" type="ORF">T265_12511</name>
</gene>
<keyword evidence="10" id="KW-0406">Ion transport</keyword>
<organism evidence="15 16">
    <name type="scientific">Opisthorchis viverrini</name>
    <name type="common">Southeast Asian liver fluke</name>
    <dbReference type="NCBI Taxonomy" id="6198"/>
    <lineage>
        <taxon>Eukaryota</taxon>
        <taxon>Metazoa</taxon>
        <taxon>Spiralia</taxon>
        <taxon>Lophotrochozoa</taxon>
        <taxon>Platyhelminthes</taxon>
        <taxon>Trematoda</taxon>
        <taxon>Digenea</taxon>
        <taxon>Opisthorchiida</taxon>
        <taxon>Opisthorchiata</taxon>
        <taxon>Opisthorchiidae</taxon>
        <taxon>Opisthorchis</taxon>
    </lineage>
</organism>
<protein>
    <recommendedName>
        <fullName evidence="14">VWFA domain-containing protein</fullName>
    </recommendedName>
</protein>
<keyword evidence="3" id="KW-0109">Calcium transport</keyword>
<keyword evidence="13" id="KW-0407">Ion channel</keyword>
<evidence type="ECO:0000259" key="14">
    <source>
        <dbReference type="PROSITE" id="PS50234"/>
    </source>
</evidence>
<keyword evidence="7" id="KW-0106">Calcium</keyword>
<dbReference type="AlphaFoldDB" id="A0A075A689"/>
<accession>A0A075A689</accession>
<keyword evidence="5" id="KW-0812">Transmembrane</keyword>
<reference evidence="15 16" key="1">
    <citation type="submission" date="2013-11" db="EMBL/GenBank/DDBJ databases">
        <title>Opisthorchis viverrini - life in the bile duct.</title>
        <authorList>
            <person name="Young N.D."/>
            <person name="Nagarajan N."/>
            <person name="Lin S.J."/>
            <person name="Korhonen P.K."/>
            <person name="Jex A.R."/>
            <person name="Hall R.S."/>
            <person name="Safavi-Hemami H."/>
            <person name="Kaewkong W."/>
            <person name="Bertrand D."/>
            <person name="Gao S."/>
            <person name="Seet Q."/>
            <person name="Wongkham S."/>
            <person name="Teh B.T."/>
            <person name="Wongkham C."/>
            <person name="Intapan P.M."/>
            <person name="Maleewong W."/>
            <person name="Yang X."/>
            <person name="Hu M."/>
            <person name="Wang Z."/>
            <person name="Hofmann A."/>
            <person name="Sternberg P.W."/>
            <person name="Tan P."/>
            <person name="Wang J."/>
            <person name="Gasser R.B."/>
        </authorList>
    </citation>
    <scope>NUCLEOTIDE SEQUENCE [LARGE SCALE GENOMIC DNA]</scope>
</reference>
<evidence type="ECO:0000256" key="8">
    <source>
        <dbReference type="ARBA" id="ARBA00022882"/>
    </source>
</evidence>
<dbReference type="Pfam" id="PF13519">
    <property type="entry name" value="VWA_2"/>
    <property type="match status" value="1"/>
</dbReference>
<dbReference type="Gene3D" id="3.40.50.410">
    <property type="entry name" value="von Willebrand factor, type A domain"/>
    <property type="match status" value="1"/>
</dbReference>
<dbReference type="FunFam" id="3.40.50.410:FF:000007">
    <property type="entry name" value="Calcium voltage-gated channel auxiliary subunit alpha2delta 3"/>
    <property type="match status" value="1"/>
</dbReference>
<dbReference type="InterPro" id="IPR036465">
    <property type="entry name" value="vWFA_dom_sf"/>
</dbReference>
<keyword evidence="4" id="KW-0107">Calcium channel</keyword>
<dbReference type="GO" id="GO:0005245">
    <property type="term" value="F:voltage-gated calcium channel activity"/>
    <property type="evidence" value="ECO:0007669"/>
    <property type="project" value="TreeGrafter"/>
</dbReference>
<dbReference type="STRING" id="6198.A0A075A689"/>